<feature type="binding site" evidence="5">
    <location>
        <position position="156"/>
    </location>
    <ligand>
        <name>substrate</name>
    </ligand>
</feature>
<evidence type="ECO:0000256" key="5">
    <source>
        <dbReference type="HAMAP-Rule" id="MF_01975"/>
    </source>
</evidence>
<feature type="binding site" evidence="5">
    <location>
        <position position="269"/>
    </location>
    <ligand>
        <name>a divalent metal cation</name>
        <dbReference type="ChEBI" id="CHEBI:60240"/>
        <label>1</label>
    </ligand>
</feature>
<dbReference type="Proteomes" id="UP000000578">
    <property type="component" value="Chromosome"/>
</dbReference>
<keyword evidence="1 5" id="KW-0031">Aminopeptidase</keyword>
<keyword evidence="8" id="KW-1185">Reference proteome</keyword>
<dbReference type="AlphaFoldDB" id="Q74N19"/>
<keyword evidence="3 5" id="KW-0479">Metal-binding</keyword>
<dbReference type="EnsemblBacteria" id="AAR39245">
    <property type="protein sequence ID" value="AAR39245"/>
    <property type="gene ID" value="NEQ399"/>
</dbReference>
<keyword evidence="4 5" id="KW-0378">Hydrolase</keyword>
<evidence type="ECO:0000256" key="2">
    <source>
        <dbReference type="ARBA" id="ARBA00022670"/>
    </source>
</evidence>
<evidence type="ECO:0000313" key="7">
    <source>
        <dbReference type="EMBL" id="AAR39245.1"/>
    </source>
</evidence>
<dbReference type="EMBL" id="AE017199">
    <property type="protein sequence ID" value="AAR39245.1"/>
    <property type="molecule type" value="Genomic_DNA"/>
</dbReference>
<feature type="binding site" evidence="5">
    <location>
        <position position="77"/>
    </location>
    <ligand>
        <name>a divalent metal cation</name>
        <dbReference type="ChEBI" id="CHEBI:60240"/>
        <label>1</label>
    </ligand>
</feature>
<dbReference type="InterPro" id="IPR050247">
    <property type="entry name" value="Met_Aminopeptidase_Type2"/>
</dbReference>
<dbReference type="PANTHER" id="PTHR45777:SF2">
    <property type="entry name" value="METHIONINE AMINOPEPTIDASE 2"/>
    <property type="match status" value="1"/>
</dbReference>
<dbReference type="HAMAP" id="MF_01975">
    <property type="entry name" value="MetAP_2_arc"/>
    <property type="match status" value="1"/>
</dbReference>
<dbReference type="InterPro" id="IPR028595">
    <property type="entry name" value="MetAP_archaeal"/>
</dbReference>
<comment type="similarity">
    <text evidence="5">Belongs to the peptidase M24A family. Methionine aminopeptidase archaeal type 2 subfamily.</text>
</comment>
<dbReference type="GO" id="GO:0006508">
    <property type="term" value="P:proteolysis"/>
    <property type="evidence" value="ECO:0007669"/>
    <property type="project" value="UniProtKB-KW"/>
</dbReference>
<feature type="binding site" evidence="5">
    <location>
        <position position="148"/>
    </location>
    <ligand>
        <name>a divalent metal cation</name>
        <dbReference type="ChEBI" id="CHEBI:60240"/>
        <label>2</label>
        <note>catalytic</note>
    </ligand>
</feature>
<name>Q74N19_NANEQ</name>
<feature type="binding site" evidence="5">
    <location>
        <position position="180"/>
    </location>
    <ligand>
        <name>a divalent metal cation</name>
        <dbReference type="ChEBI" id="CHEBI:60240"/>
        <label>2</label>
        <note>catalytic</note>
    </ligand>
</feature>
<evidence type="ECO:0000256" key="4">
    <source>
        <dbReference type="ARBA" id="ARBA00022801"/>
    </source>
</evidence>
<dbReference type="InterPro" id="IPR036388">
    <property type="entry name" value="WH-like_DNA-bd_sf"/>
</dbReference>
<dbReference type="Gene3D" id="1.10.10.10">
    <property type="entry name" value="Winged helix-like DNA-binding domain superfamily/Winged helix DNA-binding domain"/>
    <property type="match status" value="1"/>
</dbReference>
<dbReference type="STRING" id="228908.NEQ399"/>
<dbReference type="GO" id="GO:0004239">
    <property type="term" value="F:initiator methionyl aminopeptidase activity"/>
    <property type="evidence" value="ECO:0007669"/>
    <property type="project" value="UniProtKB-UniRule"/>
</dbReference>
<gene>
    <name evidence="5" type="primary">map</name>
    <name evidence="7" type="ordered locus">NEQ399</name>
</gene>
<dbReference type="NCBIfam" id="TIGR00501">
    <property type="entry name" value="met_pdase_II"/>
    <property type="match status" value="1"/>
</dbReference>
<dbReference type="PANTHER" id="PTHR45777">
    <property type="entry name" value="METHIONINE AMINOPEPTIDASE 2"/>
    <property type="match status" value="1"/>
</dbReference>
<feature type="domain" description="Peptidase M24" evidence="6">
    <location>
        <begin position="5"/>
        <end position="182"/>
    </location>
</feature>
<organism evidence="7 8">
    <name type="scientific">Nanoarchaeum equitans (strain Kin4-M)</name>
    <dbReference type="NCBI Taxonomy" id="228908"/>
    <lineage>
        <taxon>Archaea</taxon>
        <taxon>Nanobdellota</taxon>
        <taxon>Candidatus Nanoarchaeia</taxon>
        <taxon>Nanoarchaeales</taxon>
        <taxon>Nanoarchaeaceae</taxon>
        <taxon>Nanoarchaeum</taxon>
    </lineage>
</organism>
<dbReference type="GO" id="GO:0070006">
    <property type="term" value="F:metalloaminopeptidase activity"/>
    <property type="evidence" value="ECO:0007669"/>
    <property type="project" value="UniProtKB-UniRule"/>
</dbReference>
<evidence type="ECO:0000256" key="1">
    <source>
        <dbReference type="ARBA" id="ARBA00022438"/>
    </source>
</evidence>
<accession>Q74N19</accession>
<dbReference type="InterPro" id="IPR000994">
    <property type="entry name" value="Pept_M24"/>
</dbReference>
<dbReference type="KEGG" id="neq:NEQ399"/>
<dbReference type="SUPFAM" id="SSF46785">
    <property type="entry name" value="Winged helix' DNA-binding domain"/>
    <property type="match status" value="1"/>
</dbReference>
<dbReference type="CDD" id="cd01088">
    <property type="entry name" value="MetAP2"/>
    <property type="match status" value="1"/>
</dbReference>
<dbReference type="Gene3D" id="3.90.230.10">
    <property type="entry name" value="Creatinase/methionine aminopeptidase superfamily"/>
    <property type="match status" value="1"/>
</dbReference>
<comment type="cofactor">
    <cofactor evidence="5">
        <name>Co(2+)</name>
        <dbReference type="ChEBI" id="CHEBI:48828"/>
    </cofactor>
    <cofactor evidence="5">
        <name>Zn(2+)</name>
        <dbReference type="ChEBI" id="CHEBI:29105"/>
    </cofactor>
    <cofactor evidence="5">
        <name>Mn(2+)</name>
        <dbReference type="ChEBI" id="CHEBI:29035"/>
    </cofactor>
    <cofactor evidence="5">
        <name>Fe(2+)</name>
        <dbReference type="ChEBI" id="CHEBI:29033"/>
    </cofactor>
    <text evidence="5">Binds 2 divalent metal cations per subunit. Has a high-affinity and a low affinity metal-binding site. The true nature of the physiological cofactor is under debate. The enzyme is active with cobalt, zinc, manganese or divalent iron ions. Most likely, methionine aminopeptidases function as mononuclear Fe(2+)-metalloproteases under physiological conditions, and the catalytically relevant metal-binding site has been assigned to the histidine-containing high-affinity site.</text>
</comment>
<evidence type="ECO:0000313" key="8">
    <source>
        <dbReference type="Proteomes" id="UP000000578"/>
    </source>
</evidence>
<dbReference type="InterPro" id="IPR036005">
    <property type="entry name" value="Creatinase/aminopeptidase-like"/>
</dbReference>
<protein>
    <recommendedName>
        <fullName evidence="5">Methionine aminopeptidase</fullName>
        <shortName evidence="5">MAP</shortName>
        <shortName evidence="5">MetAP</shortName>
        <ecNumber evidence="5">3.4.11.18</ecNumber>
    </recommendedName>
    <alternativeName>
        <fullName evidence="5">Peptidase M</fullName>
    </alternativeName>
</protein>
<feature type="binding site" evidence="5">
    <location>
        <position position="61"/>
    </location>
    <ligand>
        <name>substrate</name>
    </ligand>
</feature>
<dbReference type="GO" id="GO:0046872">
    <property type="term" value="F:metal ion binding"/>
    <property type="evidence" value="ECO:0007669"/>
    <property type="project" value="UniProtKB-UniRule"/>
</dbReference>
<dbReference type="EC" id="3.4.11.18" evidence="5"/>
<dbReference type="SUPFAM" id="SSF55920">
    <property type="entry name" value="Creatinase/aminopeptidase"/>
    <property type="match status" value="1"/>
</dbReference>
<comment type="function">
    <text evidence="5">Removes the N-terminal methionine from nascent proteins. The N-terminal methionine is often cleaved when the second residue in the primary sequence is small and uncharged (Met-Ala-, Cys, Gly, Pro, Ser, Thr, or Val).</text>
</comment>
<keyword evidence="2 5" id="KW-0645">Protease</keyword>
<dbReference type="InterPro" id="IPR036390">
    <property type="entry name" value="WH_DNA-bd_sf"/>
</dbReference>
<proteinExistence type="inferred from homology"/>
<dbReference type="InterPro" id="IPR002468">
    <property type="entry name" value="Pept_M24A_MAP2"/>
</dbReference>
<sequence>MDIDKILEAGRIAKEAREYAQKLCKSITDGLELAIKVEEFIKKRAKLAFPVNVSIHNVAAHFSPIEPIEMYGVVKIDLGANVDGYLSDTAFSCDLDGNYEELVEASKKALENASKIMRYGVTLSEIGKTIEETIKSYGFNPIKNLTGHSIEYNQLHGGLYIPNYDNGDKTIIKEGLYAIEPFATMGKGYVRNGPPSNIYILVKPKRVRDIRARKVLQYIIENYGWLPFAKRWLIEEFGPIDRELYYLLKEGIIYSYPQLIEEKPVSQFEHTFLVLKDKTIITTL</sequence>
<feature type="binding site" evidence="5">
    <location>
        <position position="88"/>
    </location>
    <ligand>
        <name>a divalent metal cation</name>
        <dbReference type="ChEBI" id="CHEBI:60240"/>
        <label>1</label>
    </ligand>
</feature>
<feature type="binding site" evidence="5">
    <location>
        <position position="269"/>
    </location>
    <ligand>
        <name>a divalent metal cation</name>
        <dbReference type="ChEBI" id="CHEBI:60240"/>
        <label>2</label>
        <note>catalytic</note>
    </ligand>
</feature>
<dbReference type="GO" id="GO:0005737">
    <property type="term" value="C:cytoplasm"/>
    <property type="evidence" value="ECO:0007669"/>
    <property type="project" value="TreeGrafter"/>
</dbReference>
<reference evidence="7 8" key="1">
    <citation type="journal article" date="2003" name="Proc. Natl. Acad. Sci. U.S.A.">
        <title>The genome of Nanoarchaeum equitans: insights into early archaeal evolution and derived parasitism.</title>
        <authorList>
            <person name="Waters E."/>
            <person name="Hohn M.J."/>
            <person name="Ahel I."/>
            <person name="Graham D.E."/>
            <person name="Adams M.D."/>
            <person name="Barnstead M."/>
            <person name="Beeson K.Y."/>
            <person name="Bibbs L."/>
            <person name="Bolanos R."/>
            <person name="Keller M."/>
            <person name="Kretz K."/>
            <person name="Lin X."/>
            <person name="Mathur E."/>
            <person name="Ni J."/>
            <person name="Podar M."/>
            <person name="Richardson T."/>
            <person name="Sutton G.G."/>
            <person name="Simon M."/>
            <person name="Soll D."/>
            <person name="Stetter K.O."/>
            <person name="Short J.M."/>
            <person name="Noordewier M."/>
        </authorList>
    </citation>
    <scope>NUCLEOTIDE SEQUENCE [LARGE SCALE GENOMIC DNA]</scope>
    <source>
        <strain evidence="7 8">Kin4-M</strain>
    </source>
</reference>
<comment type="catalytic activity">
    <reaction evidence="5">
        <text>Release of N-terminal amino acids, preferentially methionine, from peptides and arylamides.</text>
        <dbReference type="EC" id="3.4.11.18"/>
    </reaction>
</comment>
<comment type="subunit">
    <text evidence="5">Monomer.</text>
</comment>
<dbReference type="HOGENOM" id="CLU_015857_7_0_2"/>
<feature type="binding site" evidence="5">
    <location>
        <position position="88"/>
    </location>
    <ligand>
        <name>a divalent metal cation</name>
        <dbReference type="ChEBI" id="CHEBI:60240"/>
        <label>2</label>
        <note>catalytic</note>
    </ligand>
</feature>
<dbReference type="Pfam" id="PF00557">
    <property type="entry name" value="Peptidase_M24"/>
    <property type="match status" value="1"/>
</dbReference>
<evidence type="ECO:0000256" key="3">
    <source>
        <dbReference type="ARBA" id="ARBA00022723"/>
    </source>
</evidence>
<evidence type="ECO:0000259" key="6">
    <source>
        <dbReference type="Pfam" id="PF00557"/>
    </source>
</evidence>